<accession>A0A2K3KHV2</accession>
<evidence type="ECO:0000313" key="2">
    <source>
        <dbReference type="Proteomes" id="UP000236291"/>
    </source>
</evidence>
<proteinExistence type="predicted"/>
<dbReference type="AlphaFoldDB" id="A0A2K3KHV2"/>
<dbReference type="Gene3D" id="3.30.420.10">
    <property type="entry name" value="Ribonuclease H-like superfamily/Ribonuclease H"/>
    <property type="match status" value="1"/>
</dbReference>
<dbReference type="EMBL" id="ASHM01186046">
    <property type="protein sequence ID" value="PNX65858.1"/>
    <property type="molecule type" value="Genomic_DNA"/>
</dbReference>
<evidence type="ECO:0000313" key="1">
    <source>
        <dbReference type="EMBL" id="PNX65858.1"/>
    </source>
</evidence>
<dbReference type="GO" id="GO:0003676">
    <property type="term" value="F:nucleic acid binding"/>
    <property type="evidence" value="ECO:0007669"/>
    <property type="project" value="InterPro"/>
</dbReference>
<gene>
    <name evidence="1" type="ORF">L195_g062806</name>
</gene>
<protein>
    <submittedName>
        <fullName evidence="1">Retrotransposable element Tf2 155 kDa protein type 3</fullName>
    </submittedName>
</protein>
<reference evidence="1 2" key="1">
    <citation type="journal article" date="2014" name="Am. J. Bot.">
        <title>Genome assembly and annotation for red clover (Trifolium pratense; Fabaceae).</title>
        <authorList>
            <person name="Istvanek J."/>
            <person name="Jaros M."/>
            <person name="Krenek A."/>
            <person name="Repkova J."/>
        </authorList>
    </citation>
    <scope>NUCLEOTIDE SEQUENCE [LARGE SCALE GENOMIC DNA]</scope>
    <source>
        <strain evidence="2">cv. Tatra</strain>
        <tissue evidence="1">Young leaves</tissue>
    </source>
</reference>
<dbReference type="PANTHER" id="PTHR45835:SF104">
    <property type="entry name" value="PROTEIN NYNRIN-LIKE"/>
    <property type="match status" value="1"/>
</dbReference>
<dbReference type="Proteomes" id="UP000236291">
    <property type="component" value="Unassembled WGS sequence"/>
</dbReference>
<dbReference type="PANTHER" id="PTHR45835">
    <property type="entry name" value="YALI0A06105P"/>
    <property type="match status" value="1"/>
</dbReference>
<reference evidence="1 2" key="2">
    <citation type="journal article" date="2017" name="Front. Plant Sci.">
        <title>Gene Classification and Mining of Molecular Markers Useful in Red Clover (Trifolium pratense) Breeding.</title>
        <authorList>
            <person name="Istvanek J."/>
            <person name="Dluhosova J."/>
            <person name="Dluhos P."/>
            <person name="Patkova L."/>
            <person name="Nedelnik J."/>
            <person name="Repkova J."/>
        </authorList>
    </citation>
    <scope>NUCLEOTIDE SEQUENCE [LARGE SCALE GENOMIC DNA]</scope>
    <source>
        <strain evidence="2">cv. Tatra</strain>
        <tissue evidence="1">Young leaves</tissue>
    </source>
</reference>
<sequence length="79" mass="8879">MGKILDWAEWNYNSSVHTSTGISPFQAVYGRPPPSLPQYVAGCSKLEAVDTEFITRDLILAKLKAKLQKAQNTMKFYVD</sequence>
<name>A0A2K3KHV2_TRIPR</name>
<dbReference type="InterPro" id="IPR036397">
    <property type="entry name" value="RNaseH_sf"/>
</dbReference>
<organism evidence="1 2">
    <name type="scientific">Trifolium pratense</name>
    <name type="common">Red clover</name>
    <dbReference type="NCBI Taxonomy" id="57577"/>
    <lineage>
        <taxon>Eukaryota</taxon>
        <taxon>Viridiplantae</taxon>
        <taxon>Streptophyta</taxon>
        <taxon>Embryophyta</taxon>
        <taxon>Tracheophyta</taxon>
        <taxon>Spermatophyta</taxon>
        <taxon>Magnoliopsida</taxon>
        <taxon>eudicotyledons</taxon>
        <taxon>Gunneridae</taxon>
        <taxon>Pentapetalae</taxon>
        <taxon>rosids</taxon>
        <taxon>fabids</taxon>
        <taxon>Fabales</taxon>
        <taxon>Fabaceae</taxon>
        <taxon>Papilionoideae</taxon>
        <taxon>50 kb inversion clade</taxon>
        <taxon>NPAAA clade</taxon>
        <taxon>Hologalegina</taxon>
        <taxon>IRL clade</taxon>
        <taxon>Trifolieae</taxon>
        <taxon>Trifolium</taxon>
    </lineage>
</organism>
<comment type="caution">
    <text evidence="1">The sequence shown here is derived from an EMBL/GenBank/DDBJ whole genome shotgun (WGS) entry which is preliminary data.</text>
</comment>